<protein>
    <recommendedName>
        <fullName evidence="2">DUF1648 domain-containing protein</fullName>
    </recommendedName>
</protein>
<keyword evidence="1" id="KW-0472">Membrane</keyword>
<evidence type="ECO:0000313" key="4">
    <source>
        <dbReference type="Proteomes" id="UP000037558"/>
    </source>
</evidence>
<comment type="caution">
    <text evidence="3">The sequence shown here is derived from an EMBL/GenBank/DDBJ whole genome shotgun (WGS) entry which is preliminary data.</text>
</comment>
<dbReference type="Pfam" id="PF07853">
    <property type="entry name" value="DUF1648"/>
    <property type="match status" value="1"/>
</dbReference>
<name>A0A0M0L9X7_9BACI</name>
<keyword evidence="4" id="KW-1185">Reference proteome</keyword>
<feature type="transmembrane region" description="Helical" evidence="1">
    <location>
        <begin position="147"/>
        <end position="164"/>
    </location>
</feature>
<dbReference type="PATRIC" id="fig|284581.3.peg.4674"/>
<gene>
    <name evidence="3" type="ORF">AMD01_06355</name>
</gene>
<feature type="transmembrane region" description="Helical" evidence="1">
    <location>
        <begin position="109"/>
        <end position="127"/>
    </location>
</feature>
<dbReference type="STRING" id="284581.AMD01_06355"/>
<evidence type="ECO:0000256" key="1">
    <source>
        <dbReference type="SAM" id="Phobius"/>
    </source>
</evidence>
<keyword evidence="1" id="KW-0812">Transmembrane</keyword>
<dbReference type="Proteomes" id="UP000037558">
    <property type="component" value="Unassembled WGS sequence"/>
</dbReference>
<dbReference type="EMBL" id="LILC01000007">
    <property type="protein sequence ID" value="KOO47652.1"/>
    <property type="molecule type" value="Genomic_DNA"/>
</dbReference>
<accession>A0A0M0L9X7</accession>
<dbReference type="InterPro" id="IPR012867">
    <property type="entry name" value="DUF1648"/>
</dbReference>
<sequence>MFNETRPALQIPRTLVEYVLTIASFVLWLAMIVYISTQWPALPDRIPTHFNFQGEADGWGGKGMVWTLPGIGIVLLIGLTIIERFPHAYNYLVPITEATAKAQYQNARLMMVVIKFEIIGLFAYFSWQSIQLAFGRNVGLGNWELPVVLIMIFGTCILFVVRSFRMNKRSQHE</sequence>
<dbReference type="AlphaFoldDB" id="A0A0M0L9X7"/>
<feature type="transmembrane region" description="Helical" evidence="1">
    <location>
        <begin position="63"/>
        <end position="82"/>
    </location>
</feature>
<dbReference type="OrthoDB" id="9808690at2"/>
<feature type="transmembrane region" description="Helical" evidence="1">
    <location>
        <begin position="15"/>
        <end position="35"/>
    </location>
</feature>
<dbReference type="RefSeq" id="WP_053400563.1">
    <property type="nucleotide sequence ID" value="NZ_LILC01000007.1"/>
</dbReference>
<evidence type="ECO:0000313" key="3">
    <source>
        <dbReference type="EMBL" id="KOO47652.1"/>
    </source>
</evidence>
<proteinExistence type="predicted"/>
<keyword evidence="1" id="KW-1133">Transmembrane helix</keyword>
<organism evidence="3 4">
    <name type="scientific">Priestia koreensis</name>
    <dbReference type="NCBI Taxonomy" id="284581"/>
    <lineage>
        <taxon>Bacteria</taxon>
        <taxon>Bacillati</taxon>
        <taxon>Bacillota</taxon>
        <taxon>Bacilli</taxon>
        <taxon>Bacillales</taxon>
        <taxon>Bacillaceae</taxon>
        <taxon>Priestia</taxon>
    </lineage>
</organism>
<evidence type="ECO:0000259" key="2">
    <source>
        <dbReference type="Pfam" id="PF07853"/>
    </source>
</evidence>
<reference evidence="4" key="1">
    <citation type="submission" date="2015-08" db="EMBL/GenBank/DDBJ databases">
        <title>Fjat-14210 dsm16467.</title>
        <authorList>
            <person name="Liu B."/>
            <person name="Wang J."/>
            <person name="Zhu Y."/>
            <person name="Liu G."/>
            <person name="Chen Q."/>
            <person name="Chen Z."/>
            <person name="Lan J."/>
            <person name="Che J."/>
            <person name="Ge C."/>
            <person name="Shi H."/>
            <person name="Pan Z."/>
            <person name="Liu X."/>
        </authorList>
    </citation>
    <scope>NUCLEOTIDE SEQUENCE [LARGE SCALE GENOMIC DNA]</scope>
    <source>
        <strain evidence="4">DSM 16467</strain>
    </source>
</reference>
<feature type="domain" description="DUF1648" evidence="2">
    <location>
        <begin position="27"/>
        <end position="72"/>
    </location>
</feature>